<evidence type="ECO:0000313" key="1">
    <source>
        <dbReference type="EMBL" id="AHH98609.1"/>
    </source>
</evidence>
<dbReference type="OrthoDB" id="9958785at2"/>
<keyword evidence="2" id="KW-1185">Reference proteome</keyword>
<dbReference type="Proteomes" id="UP000019225">
    <property type="component" value="Chromosome"/>
</dbReference>
<proteinExistence type="predicted"/>
<protein>
    <submittedName>
        <fullName evidence="1">Uncharacterized protein</fullName>
    </submittedName>
</protein>
<evidence type="ECO:0000313" key="2">
    <source>
        <dbReference type="Proteomes" id="UP000019225"/>
    </source>
</evidence>
<dbReference type="RefSeq" id="WP_158510813.1">
    <property type="nucleotide sequence ID" value="NZ_CP007155.1"/>
</dbReference>
<dbReference type="HOGENOM" id="CLU_3062599_0_0_11"/>
<reference evidence="1 2" key="1">
    <citation type="journal article" date="2014" name="BMC Genomics">
        <title>Complete genome sequence of producer of the glycopeptide antibiotic Aculeximycin Kutzneria albida DSM 43870T, a representative of minor genus of Pseudonocardiaceae.</title>
        <authorList>
            <person name="Rebets Y."/>
            <person name="Tokovenko B."/>
            <person name="Lushchyk I."/>
            <person name="Ruckert C."/>
            <person name="Zaburannyi N."/>
            <person name="Bechthold A."/>
            <person name="Kalinowski J."/>
            <person name="Luzhetskyy A."/>
        </authorList>
    </citation>
    <scope>NUCLEOTIDE SEQUENCE [LARGE SCALE GENOMIC DNA]</scope>
    <source>
        <strain evidence="1">DSM 43870</strain>
    </source>
</reference>
<gene>
    <name evidence="1" type="ORF">KALB_5247</name>
</gene>
<accession>W5WKA2</accession>
<dbReference type="KEGG" id="kal:KALB_5247"/>
<sequence length="53" mass="5659">MLVELIPAPQLETTPTDSVAQVVFDTLPALGLDRMTEGRVEFVLCASALTAQV</sequence>
<organism evidence="1 2">
    <name type="scientific">Kutzneria albida DSM 43870</name>
    <dbReference type="NCBI Taxonomy" id="1449976"/>
    <lineage>
        <taxon>Bacteria</taxon>
        <taxon>Bacillati</taxon>
        <taxon>Actinomycetota</taxon>
        <taxon>Actinomycetes</taxon>
        <taxon>Pseudonocardiales</taxon>
        <taxon>Pseudonocardiaceae</taxon>
        <taxon>Kutzneria</taxon>
    </lineage>
</organism>
<dbReference type="EMBL" id="CP007155">
    <property type="protein sequence ID" value="AHH98609.1"/>
    <property type="molecule type" value="Genomic_DNA"/>
</dbReference>
<dbReference type="STRING" id="1449976.KALB_5247"/>
<dbReference type="AlphaFoldDB" id="W5WKA2"/>
<name>W5WKA2_9PSEU</name>